<dbReference type="GO" id="GO:0004565">
    <property type="term" value="F:beta-galactosidase activity"/>
    <property type="evidence" value="ECO:0007669"/>
    <property type="project" value="InterPro"/>
</dbReference>
<evidence type="ECO:0000259" key="1">
    <source>
        <dbReference type="Pfam" id="PF08532"/>
    </source>
</evidence>
<organism evidence="2">
    <name type="scientific">marine sediment metagenome</name>
    <dbReference type="NCBI Taxonomy" id="412755"/>
    <lineage>
        <taxon>unclassified sequences</taxon>
        <taxon>metagenomes</taxon>
        <taxon>ecological metagenomes</taxon>
    </lineage>
</organism>
<protein>
    <recommendedName>
        <fullName evidence="1">Beta-galactosidase trimerisation domain-containing protein</fullName>
    </recommendedName>
</protein>
<dbReference type="EMBL" id="BARV01006711">
    <property type="protein sequence ID" value="GAI16242.1"/>
    <property type="molecule type" value="Genomic_DNA"/>
</dbReference>
<dbReference type="AlphaFoldDB" id="X1LA86"/>
<dbReference type="InterPro" id="IPR003476">
    <property type="entry name" value="Glyco_hydro_42"/>
</dbReference>
<comment type="caution">
    <text evidence="2">The sequence shown here is derived from an EMBL/GenBank/DDBJ whole genome shotgun (WGS) entry which is preliminary data.</text>
</comment>
<dbReference type="PANTHER" id="PTHR36447:SF2">
    <property type="entry name" value="BETA-GALACTOSIDASE YESZ"/>
    <property type="match status" value="1"/>
</dbReference>
<dbReference type="PANTHER" id="PTHR36447">
    <property type="entry name" value="BETA-GALACTOSIDASE GANA"/>
    <property type="match status" value="1"/>
</dbReference>
<dbReference type="Pfam" id="PF08532">
    <property type="entry name" value="Glyco_hydro_42M"/>
    <property type="match status" value="1"/>
</dbReference>
<dbReference type="CDD" id="cd03143">
    <property type="entry name" value="A4_beta-galactosidase_middle_domain"/>
    <property type="match status" value="1"/>
</dbReference>
<feature type="domain" description="Beta-galactosidase trimerisation" evidence="1">
    <location>
        <begin position="12"/>
        <end position="213"/>
    </location>
</feature>
<dbReference type="InterPro" id="IPR029062">
    <property type="entry name" value="Class_I_gatase-like"/>
</dbReference>
<gene>
    <name evidence="2" type="ORF">S06H3_13750</name>
</gene>
<dbReference type="GO" id="GO:0005975">
    <property type="term" value="P:carbohydrate metabolic process"/>
    <property type="evidence" value="ECO:0007669"/>
    <property type="project" value="InterPro"/>
</dbReference>
<proteinExistence type="predicted"/>
<evidence type="ECO:0000313" key="2">
    <source>
        <dbReference type="EMBL" id="GAI16242.1"/>
    </source>
</evidence>
<dbReference type="InterPro" id="IPR013738">
    <property type="entry name" value="Beta_galactosidase_Trimer"/>
</dbReference>
<accession>X1LA86</accession>
<name>X1LA86_9ZZZZ</name>
<dbReference type="SUPFAM" id="SSF52317">
    <property type="entry name" value="Class I glutamine amidotransferase-like"/>
    <property type="match status" value="1"/>
</dbReference>
<sequence length="317" mass="35576">MDLFFNAKPPQAEVGIVYNIYSYIMLTCSRERKPDIITSSLTGIYRALFEENIPVDFIHINDFAKGDLKNYKLIFMPFSIMMTSEIAEGVKEFVRQGGKLVAEVRPGWSDEKGQCSEVIPGLGLHKIFGCRERWIRERQKPKLIVELVGEVMPSLSRKMEVSGLVYEEALEPLGDSAKILAHFEDGSPAMIINSYGEGKAVLVGSLISGAYEKIRNEENGKFLKGLFKWAGVSPLVDIDGSGTEGRILEGGGYKLLLGFNHSGKKANISFRLQAPEGEYRIFDLLSQTKVNWSYENGLRIQRELEPQEICVLKIEQV</sequence>
<reference evidence="2" key="1">
    <citation type="journal article" date="2014" name="Front. Microbiol.">
        <title>High frequency of phylogenetically diverse reductive dehalogenase-homologous genes in deep subseafloor sedimentary metagenomes.</title>
        <authorList>
            <person name="Kawai M."/>
            <person name="Futagami T."/>
            <person name="Toyoda A."/>
            <person name="Takaki Y."/>
            <person name="Nishi S."/>
            <person name="Hori S."/>
            <person name="Arai W."/>
            <person name="Tsubouchi T."/>
            <person name="Morono Y."/>
            <person name="Uchiyama I."/>
            <person name="Ito T."/>
            <person name="Fujiyama A."/>
            <person name="Inagaki F."/>
            <person name="Takami H."/>
        </authorList>
    </citation>
    <scope>NUCLEOTIDE SEQUENCE</scope>
    <source>
        <strain evidence="2">Expedition CK06-06</strain>
    </source>
</reference>
<dbReference type="Gene3D" id="3.40.50.880">
    <property type="match status" value="1"/>
</dbReference>